<evidence type="ECO:0000256" key="3">
    <source>
        <dbReference type="ARBA" id="ARBA00022771"/>
    </source>
</evidence>
<dbReference type="eggNOG" id="ENOG502S086">
    <property type="taxonomic scope" value="Eukaryota"/>
</dbReference>
<evidence type="ECO:0000256" key="1">
    <source>
        <dbReference type="ARBA" id="ARBA00009374"/>
    </source>
</evidence>
<accession>A0A061GQT9</accession>
<dbReference type="Gramene" id="Tc09v2_t016410.1">
    <property type="protein sequence ID" value="Tc09v2_p016410.1"/>
    <property type="gene ID" value="Tc09v2_g016410"/>
</dbReference>
<dbReference type="Gramene" id="EOY32175">
    <property type="protein sequence ID" value="EOY32175"/>
    <property type="gene ID" value="TCM_039757"/>
</dbReference>
<dbReference type="InterPro" id="IPR044604">
    <property type="entry name" value="FLZ12/13/14"/>
</dbReference>
<evidence type="ECO:0000259" key="5">
    <source>
        <dbReference type="PROSITE" id="PS51795"/>
    </source>
</evidence>
<sequence length="222" mass="24197">MENFGGKTRPTINLKLFTTLSESFSSPNPTKSPRNFQDGVVGLGIVAAMTDSSNTQEAICFARSPRSTPIPIVSSAKAAANFRGGGNSESLDELSENYTCVISHFGDNLIKKHVYFGDDKKNSSVFTASSSSPNKSDVGRVKREIWSDDFLSSCHLCKRELHGLDIFMYRGERAYCSAECRDKQITSDDHKEICGREARKQLDCSVSPCSGPQVFFAGVAAA</sequence>
<reference evidence="6 7" key="1">
    <citation type="journal article" date="2013" name="Genome Biol.">
        <title>The genome sequence of the most widely cultivated cacao type and its use to identify candidate genes regulating pod color.</title>
        <authorList>
            <person name="Motamayor J.C."/>
            <person name="Mockaitis K."/>
            <person name="Schmutz J."/>
            <person name="Haiminen N."/>
            <person name="Iii D.L."/>
            <person name="Cornejo O."/>
            <person name="Findley S.D."/>
            <person name="Zheng P."/>
            <person name="Utro F."/>
            <person name="Royaert S."/>
            <person name="Saski C."/>
            <person name="Jenkins J."/>
            <person name="Podicheti R."/>
            <person name="Zhao M."/>
            <person name="Scheffler B.E."/>
            <person name="Stack J.C."/>
            <person name="Feltus F.A."/>
            <person name="Mustiga G.M."/>
            <person name="Amores F."/>
            <person name="Phillips W."/>
            <person name="Marelli J.P."/>
            <person name="May G.D."/>
            <person name="Shapiro H."/>
            <person name="Ma J."/>
            <person name="Bustamante C.D."/>
            <person name="Schnell R.J."/>
            <person name="Main D."/>
            <person name="Gilbert D."/>
            <person name="Parida L."/>
            <person name="Kuhn D.N."/>
        </authorList>
    </citation>
    <scope>NUCLEOTIDE SEQUENCE [LARGE SCALE GENOMIC DNA]</scope>
    <source>
        <strain evidence="7">cv. Matina 1-6</strain>
    </source>
</reference>
<dbReference type="PANTHER" id="PTHR47208">
    <property type="entry name" value="OS02G0174800 PROTEIN"/>
    <property type="match status" value="1"/>
</dbReference>
<dbReference type="PROSITE" id="PS51795">
    <property type="entry name" value="ZF_FLZ"/>
    <property type="match status" value="1"/>
</dbReference>
<dbReference type="OMA" id="KHIRSDD"/>
<dbReference type="GO" id="GO:0008270">
    <property type="term" value="F:zinc ion binding"/>
    <property type="evidence" value="ECO:0007669"/>
    <property type="project" value="UniProtKB-KW"/>
</dbReference>
<dbReference type="Pfam" id="PF04570">
    <property type="entry name" value="zf-FLZ"/>
    <property type="match status" value="1"/>
</dbReference>
<dbReference type="InterPro" id="IPR007650">
    <property type="entry name" value="Zf-FLZ_dom"/>
</dbReference>
<evidence type="ECO:0000256" key="2">
    <source>
        <dbReference type="ARBA" id="ARBA00022723"/>
    </source>
</evidence>
<proteinExistence type="inferred from homology"/>
<keyword evidence="7" id="KW-1185">Reference proteome</keyword>
<comment type="similarity">
    <text evidence="1">Belongs to the FLZ family.</text>
</comment>
<dbReference type="AlphaFoldDB" id="A0A061GQT9"/>
<evidence type="ECO:0000256" key="4">
    <source>
        <dbReference type="PROSITE-ProRule" id="PRU01131"/>
    </source>
</evidence>
<evidence type="ECO:0000313" key="7">
    <source>
        <dbReference type="Proteomes" id="UP000026915"/>
    </source>
</evidence>
<gene>
    <name evidence="6" type="ORF">TCM_039757</name>
</gene>
<name>A0A061GQT9_THECC</name>
<dbReference type="STRING" id="3641.A0A061GQT9"/>
<keyword evidence="2" id="KW-0479">Metal-binding</keyword>
<dbReference type="OrthoDB" id="828272at2759"/>
<evidence type="ECO:0000313" key="6">
    <source>
        <dbReference type="EMBL" id="EOY32175.1"/>
    </source>
</evidence>
<dbReference type="KEGG" id="tcc:18589497"/>
<dbReference type="InParanoid" id="A0A061GQT9"/>
<dbReference type="EMBL" id="CM001887">
    <property type="protein sequence ID" value="EOY32175.1"/>
    <property type="molecule type" value="Genomic_DNA"/>
</dbReference>
<feature type="domain" description="FLZ-type" evidence="5">
    <location>
        <begin position="149"/>
        <end position="192"/>
    </location>
</feature>
<dbReference type="Proteomes" id="UP000026915">
    <property type="component" value="Chromosome 9"/>
</dbReference>
<organism evidence="6 7">
    <name type="scientific">Theobroma cacao</name>
    <name type="common">Cacao</name>
    <name type="synonym">Cocoa</name>
    <dbReference type="NCBI Taxonomy" id="3641"/>
    <lineage>
        <taxon>Eukaryota</taxon>
        <taxon>Viridiplantae</taxon>
        <taxon>Streptophyta</taxon>
        <taxon>Embryophyta</taxon>
        <taxon>Tracheophyta</taxon>
        <taxon>Spermatophyta</taxon>
        <taxon>Magnoliopsida</taxon>
        <taxon>eudicotyledons</taxon>
        <taxon>Gunneridae</taxon>
        <taxon>Pentapetalae</taxon>
        <taxon>rosids</taxon>
        <taxon>malvids</taxon>
        <taxon>Malvales</taxon>
        <taxon>Malvaceae</taxon>
        <taxon>Byttnerioideae</taxon>
        <taxon>Theobroma</taxon>
    </lineage>
</organism>
<keyword evidence="3" id="KW-0863">Zinc-finger</keyword>
<dbReference type="PANTHER" id="PTHR47208:SF1">
    <property type="entry name" value="OS02G0174800 PROTEIN"/>
    <property type="match status" value="1"/>
</dbReference>
<protein>
    <recommendedName>
        <fullName evidence="5">FLZ-type domain-containing protein</fullName>
    </recommendedName>
</protein>
<feature type="zinc finger region" description="FLZ-type" evidence="4">
    <location>
        <begin position="149"/>
        <end position="192"/>
    </location>
</feature>
<dbReference type="HOGENOM" id="CLU_103134_1_0_1"/>
<keyword evidence="3" id="KW-0862">Zinc</keyword>